<name>A0A382RHZ3_9ZZZZ</name>
<sequence length="320" mass="34835">ATTTTDSDGEFSETSLALGWHSVTYSNSGYIDANVSALLDTDGQTTELETVRMLPDNCTNGTMSGTITDAVTGDNMSNVSLSIRSGVFENLSPTDTQGFITIEDAGGSTDSNGTWSIAAAPGWYTIKGAKSGYYTNHFNVYSCGNQADQNNSMSERLNEGEMRIMLSWPKTNPVTGTDLDSHLQIPDNASSTFHVQYPTSKRTFYYATNTYECPSCSSDQLNDNVTIDKDDQTPPGDETITISKVRSGTYSFSVHNITNRDNSSITNLRQSRAKVRVIYCPVGADCSNQEEVFKKKFHVPNANGTLWRVFTFNSSDSGSG</sequence>
<organism evidence="1">
    <name type="scientific">marine metagenome</name>
    <dbReference type="NCBI Taxonomy" id="408172"/>
    <lineage>
        <taxon>unclassified sequences</taxon>
        <taxon>metagenomes</taxon>
        <taxon>ecological metagenomes</taxon>
    </lineage>
</organism>
<feature type="non-terminal residue" evidence="1">
    <location>
        <position position="1"/>
    </location>
</feature>
<dbReference type="AlphaFoldDB" id="A0A382RHZ3"/>
<gene>
    <name evidence="1" type="ORF">METZ01_LOCUS350173</name>
</gene>
<evidence type="ECO:0000313" key="1">
    <source>
        <dbReference type="EMBL" id="SVC97319.1"/>
    </source>
</evidence>
<accession>A0A382RHZ3</accession>
<dbReference type="SUPFAM" id="SSF49464">
    <property type="entry name" value="Carboxypeptidase regulatory domain-like"/>
    <property type="match status" value="1"/>
</dbReference>
<protein>
    <recommendedName>
        <fullName evidence="2">Carboxypeptidase regulatory-like domain-containing protein</fullName>
    </recommendedName>
</protein>
<reference evidence="1" key="1">
    <citation type="submission" date="2018-05" db="EMBL/GenBank/DDBJ databases">
        <authorList>
            <person name="Lanie J.A."/>
            <person name="Ng W.-L."/>
            <person name="Kazmierczak K.M."/>
            <person name="Andrzejewski T.M."/>
            <person name="Davidsen T.M."/>
            <person name="Wayne K.J."/>
            <person name="Tettelin H."/>
            <person name="Glass J.I."/>
            <person name="Rusch D."/>
            <person name="Podicherti R."/>
            <person name="Tsui H.-C.T."/>
            <person name="Winkler M.E."/>
        </authorList>
    </citation>
    <scope>NUCLEOTIDE SEQUENCE</scope>
</reference>
<proteinExistence type="predicted"/>
<dbReference type="Gene3D" id="2.60.40.1120">
    <property type="entry name" value="Carboxypeptidase-like, regulatory domain"/>
    <property type="match status" value="1"/>
</dbReference>
<dbReference type="EMBL" id="UINC01121864">
    <property type="protein sequence ID" value="SVC97319.1"/>
    <property type="molecule type" value="Genomic_DNA"/>
</dbReference>
<feature type="non-terminal residue" evidence="1">
    <location>
        <position position="320"/>
    </location>
</feature>
<dbReference type="InterPro" id="IPR008969">
    <property type="entry name" value="CarboxyPept-like_regulatory"/>
</dbReference>
<evidence type="ECO:0008006" key="2">
    <source>
        <dbReference type="Google" id="ProtNLM"/>
    </source>
</evidence>